<sequence>KVYYKINEVHLELYTDTKDLSVEQKLEDLLDEHGIFYEKSETWIDSENLYEVLYQFEQEGLNHA</sequence>
<feature type="non-terminal residue" evidence="1">
    <location>
        <position position="1"/>
    </location>
</feature>
<dbReference type="EMBL" id="SVCM01000199">
    <property type="protein sequence ID" value="MBE6061816.1"/>
    <property type="molecule type" value="Genomic_DNA"/>
</dbReference>
<proteinExistence type="predicted"/>
<organism evidence="1 2">
    <name type="scientific">Clostridium sulfidigenes</name>
    <dbReference type="NCBI Taxonomy" id="318464"/>
    <lineage>
        <taxon>Bacteria</taxon>
        <taxon>Bacillati</taxon>
        <taxon>Bacillota</taxon>
        <taxon>Clostridia</taxon>
        <taxon>Eubacteriales</taxon>
        <taxon>Clostridiaceae</taxon>
        <taxon>Clostridium</taxon>
    </lineage>
</organism>
<evidence type="ECO:0000313" key="1">
    <source>
        <dbReference type="EMBL" id="MBE6061816.1"/>
    </source>
</evidence>
<dbReference type="Proteomes" id="UP000768462">
    <property type="component" value="Unassembled WGS sequence"/>
</dbReference>
<evidence type="ECO:0000313" key="2">
    <source>
        <dbReference type="Proteomes" id="UP000768462"/>
    </source>
</evidence>
<accession>A0A927WBH3</accession>
<reference evidence="1" key="1">
    <citation type="submission" date="2019-04" db="EMBL/GenBank/DDBJ databases">
        <title>Evolution of Biomass-Degrading Anaerobic Consortia Revealed by Metagenomics.</title>
        <authorList>
            <person name="Peng X."/>
        </authorList>
    </citation>
    <scope>NUCLEOTIDE SEQUENCE</scope>
    <source>
        <strain evidence="1">SIG254</strain>
    </source>
</reference>
<comment type="caution">
    <text evidence="1">The sequence shown here is derived from an EMBL/GenBank/DDBJ whole genome shotgun (WGS) entry which is preliminary data.</text>
</comment>
<protein>
    <submittedName>
        <fullName evidence="1">Uncharacterized protein</fullName>
    </submittedName>
</protein>
<gene>
    <name evidence="1" type="ORF">E7215_16880</name>
</gene>
<name>A0A927WBH3_9CLOT</name>
<dbReference type="AlphaFoldDB" id="A0A927WBH3"/>